<sequence>GDAVTYCASLSLAGHDDWRLPTVKEMYSLIDFSGMDVSSQMMADEAPDDAVPFIDEYYFEYEYGRPEDMERIIDSQYASTTLYTSSTRDEGDGTMFGVNMADGRIKGYGMGTEGPMEKTFFVHCVRNYDSRDWNTNQYTAGTGDEADTVYDATTSLQWMKEDSGADTYKATYGNSSYQYGMFWEDAFAYANGMNDIAFAGHTDWRVPSVKELQTIVDYTADIDGGDAPIDTAYFDISDRTNEAGDSDYPWFWSSTSHVAYTEEGSSDPAGGWGAYVAFGRAMGYSEESDPQWADVHGAGCQRSDPKTGDPSEYSTGHGPQGDAIRIYNHVRLVRDYTVSLD</sequence>
<proteinExistence type="predicted"/>
<evidence type="ECO:0000256" key="1">
    <source>
        <dbReference type="SAM" id="MobiDB-lite"/>
    </source>
</evidence>
<dbReference type="PANTHER" id="PTHR35812">
    <property type="entry name" value="LIPOPROTEIN"/>
    <property type="match status" value="1"/>
</dbReference>
<dbReference type="AlphaFoldDB" id="A0A9K3CMQ4"/>
<reference evidence="3 4" key="1">
    <citation type="journal article" date="2018" name="PLoS ONE">
        <title>The draft genome of Kipferlia bialata reveals reductive genome evolution in fornicate parasites.</title>
        <authorList>
            <person name="Tanifuji G."/>
            <person name="Takabayashi S."/>
            <person name="Kume K."/>
            <person name="Takagi M."/>
            <person name="Nakayama T."/>
            <person name="Kamikawa R."/>
            <person name="Inagaki Y."/>
            <person name="Hashimoto T."/>
        </authorList>
    </citation>
    <scope>NUCLEOTIDE SEQUENCE [LARGE SCALE GENOMIC DNA]</scope>
    <source>
        <strain evidence="3">NY0173</strain>
    </source>
</reference>
<dbReference type="Proteomes" id="UP000265618">
    <property type="component" value="Unassembled WGS sequence"/>
</dbReference>
<gene>
    <name evidence="3" type="ORF">KIPB_000572</name>
</gene>
<evidence type="ECO:0000259" key="2">
    <source>
        <dbReference type="Pfam" id="PF07603"/>
    </source>
</evidence>
<dbReference type="PANTHER" id="PTHR35812:SF1">
    <property type="entry name" value="LIPOPROTEIN"/>
    <property type="match status" value="1"/>
</dbReference>
<keyword evidence="4" id="KW-1185">Reference proteome</keyword>
<dbReference type="InterPro" id="IPR011460">
    <property type="entry name" value="Lcl_C"/>
</dbReference>
<feature type="region of interest" description="Disordered" evidence="1">
    <location>
        <begin position="289"/>
        <end position="320"/>
    </location>
</feature>
<organism evidence="3 4">
    <name type="scientific">Kipferlia bialata</name>
    <dbReference type="NCBI Taxonomy" id="797122"/>
    <lineage>
        <taxon>Eukaryota</taxon>
        <taxon>Metamonada</taxon>
        <taxon>Carpediemonas-like organisms</taxon>
        <taxon>Kipferlia</taxon>
    </lineage>
</organism>
<dbReference type="EMBL" id="BDIP01000069">
    <property type="protein sequence ID" value="GIQ79869.1"/>
    <property type="molecule type" value="Genomic_DNA"/>
</dbReference>
<feature type="domain" description="Lcl C-terminal" evidence="2">
    <location>
        <begin position="148"/>
        <end position="285"/>
    </location>
</feature>
<protein>
    <recommendedName>
        <fullName evidence="2">Lcl C-terminal domain-containing protein</fullName>
    </recommendedName>
</protein>
<evidence type="ECO:0000313" key="3">
    <source>
        <dbReference type="EMBL" id="GIQ79869.1"/>
    </source>
</evidence>
<comment type="caution">
    <text evidence="3">The sequence shown here is derived from an EMBL/GenBank/DDBJ whole genome shotgun (WGS) entry which is preliminary data.</text>
</comment>
<name>A0A9K3CMQ4_9EUKA</name>
<feature type="domain" description="Lcl C-terminal" evidence="2">
    <location>
        <begin position="2"/>
        <end position="126"/>
    </location>
</feature>
<accession>A0A9K3CMQ4</accession>
<dbReference type="Pfam" id="PF07603">
    <property type="entry name" value="Lcl_C"/>
    <property type="match status" value="2"/>
</dbReference>
<evidence type="ECO:0000313" key="4">
    <source>
        <dbReference type="Proteomes" id="UP000265618"/>
    </source>
</evidence>
<dbReference type="OrthoDB" id="10511759at2759"/>
<feature type="non-terminal residue" evidence="3">
    <location>
        <position position="1"/>
    </location>
</feature>